<evidence type="ECO:0000256" key="2">
    <source>
        <dbReference type="SAM" id="Phobius"/>
    </source>
</evidence>
<protein>
    <submittedName>
        <fullName evidence="3">Uncharacterized protein</fullName>
    </submittedName>
</protein>
<feature type="compositionally biased region" description="Polar residues" evidence="1">
    <location>
        <begin position="14"/>
        <end position="23"/>
    </location>
</feature>
<keyword evidence="2" id="KW-1133">Transmembrane helix</keyword>
<organism evidence="3 4">
    <name type="scientific">Heterostelium pallidum (strain ATCC 26659 / Pp 5 / PN500)</name>
    <name type="common">Cellular slime mold</name>
    <name type="synonym">Polysphondylium pallidum</name>
    <dbReference type="NCBI Taxonomy" id="670386"/>
    <lineage>
        <taxon>Eukaryota</taxon>
        <taxon>Amoebozoa</taxon>
        <taxon>Evosea</taxon>
        <taxon>Eumycetozoa</taxon>
        <taxon>Dictyostelia</taxon>
        <taxon>Acytosteliales</taxon>
        <taxon>Acytosteliaceae</taxon>
        <taxon>Heterostelium</taxon>
    </lineage>
</organism>
<dbReference type="EMBL" id="ADBJ01000049">
    <property type="protein sequence ID" value="EFA76180.1"/>
    <property type="molecule type" value="Genomic_DNA"/>
</dbReference>
<dbReference type="GeneID" id="31365866"/>
<dbReference type="STRING" id="670386.D3BQZ4"/>
<keyword evidence="2" id="KW-0472">Membrane</keyword>
<dbReference type="InParanoid" id="D3BQZ4"/>
<feature type="transmembrane region" description="Helical" evidence="2">
    <location>
        <begin position="54"/>
        <end position="72"/>
    </location>
</feature>
<keyword evidence="2" id="KW-0812">Transmembrane</keyword>
<keyword evidence="4" id="KW-1185">Reference proteome</keyword>
<gene>
    <name evidence="3" type="ORF">PPL_10397</name>
</gene>
<evidence type="ECO:0000313" key="3">
    <source>
        <dbReference type="EMBL" id="EFA76180.1"/>
    </source>
</evidence>
<dbReference type="Proteomes" id="UP000001396">
    <property type="component" value="Unassembled WGS sequence"/>
</dbReference>
<evidence type="ECO:0000313" key="4">
    <source>
        <dbReference type="Proteomes" id="UP000001396"/>
    </source>
</evidence>
<feature type="region of interest" description="Disordered" evidence="1">
    <location>
        <begin position="1"/>
        <end position="32"/>
    </location>
</feature>
<comment type="caution">
    <text evidence="3">The sequence shown here is derived from an EMBL/GenBank/DDBJ whole genome shotgun (WGS) entry which is preliminary data.</text>
</comment>
<feature type="transmembrane region" description="Helical" evidence="2">
    <location>
        <begin position="130"/>
        <end position="151"/>
    </location>
</feature>
<reference evidence="3 4" key="1">
    <citation type="journal article" date="2011" name="Genome Res.">
        <title>Phylogeny-wide analysis of social amoeba genomes highlights ancient origins for complex intercellular communication.</title>
        <authorList>
            <person name="Heidel A.J."/>
            <person name="Lawal H.M."/>
            <person name="Felder M."/>
            <person name="Schilde C."/>
            <person name="Helps N.R."/>
            <person name="Tunggal B."/>
            <person name="Rivero F."/>
            <person name="John U."/>
            <person name="Schleicher M."/>
            <person name="Eichinger L."/>
            <person name="Platzer M."/>
            <person name="Noegel A.A."/>
            <person name="Schaap P."/>
            <person name="Gloeckner G."/>
        </authorList>
    </citation>
    <scope>NUCLEOTIDE SEQUENCE [LARGE SCALE GENOMIC DNA]</scope>
    <source>
        <strain evidence="4">ATCC 26659 / Pp 5 / PN500</strain>
    </source>
</reference>
<sequence>MTTVSPTLGGVGGSSSKRTNANKMNHDDESNQEKKVVYVEDPAQPSRWFTVEYFIYYIIIVVGYYLCLSLMYNTSNGKITPTTSPTYPISSKSSKYNLGIKSNNGIVDGWFMGRKQDLSDTQYRIWRENFPLLSIGLSIFVGISSFIRSSFPFQWDS</sequence>
<dbReference type="AlphaFoldDB" id="D3BQZ4"/>
<evidence type="ECO:0000256" key="1">
    <source>
        <dbReference type="SAM" id="MobiDB-lite"/>
    </source>
</evidence>
<dbReference type="RefSeq" id="XP_020428313.1">
    <property type="nucleotide sequence ID" value="XM_020581173.1"/>
</dbReference>
<name>D3BQZ4_HETP5</name>
<accession>D3BQZ4</accession>
<proteinExistence type="predicted"/>